<feature type="transmembrane region" description="Helical" evidence="1">
    <location>
        <begin position="6"/>
        <end position="26"/>
    </location>
</feature>
<dbReference type="RefSeq" id="WP_131407840.1">
    <property type="nucleotide sequence ID" value="NZ_SJTG01000002.1"/>
</dbReference>
<keyword evidence="1" id="KW-1133">Transmembrane helix</keyword>
<keyword evidence="1" id="KW-0812">Transmembrane</keyword>
<name>A0A4R0YXA6_9GAMM</name>
<dbReference type="AlphaFoldDB" id="A0A4R0YXA6"/>
<accession>A0A4R0YXA6</accession>
<evidence type="ECO:0000313" key="2">
    <source>
        <dbReference type="EMBL" id="TCI10124.1"/>
    </source>
</evidence>
<dbReference type="EMBL" id="SJTG01000002">
    <property type="protein sequence ID" value="TCI10124.1"/>
    <property type="molecule type" value="Genomic_DNA"/>
</dbReference>
<evidence type="ECO:0000256" key="1">
    <source>
        <dbReference type="SAM" id="Phobius"/>
    </source>
</evidence>
<reference evidence="2 3" key="1">
    <citation type="submission" date="2019-02" db="EMBL/GenBank/DDBJ databases">
        <title>Dyella amyloliquefaciens sp. nov., isolated from forest soil.</title>
        <authorList>
            <person name="Gao Z.-H."/>
            <person name="Qiu L.-H."/>
        </authorList>
    </citation>
    <scope>NUCLEOTIDE SEQUENCE [LARGE SCALE GENOMIC DNA]</scope>
    <source>
        <strain evidence="2 3">KACC 12747</strain>
    </source>
</reference>
<keyword evidence="1" id="KW-0472">Membrane</keyword>
<dbReference type="Proteomes" id="UP000291822">
    <property type="component" value="Unassembled WGS sequence"/>
</dbReference>
<gene>
    <name evidence="2" type="ORF">EZM97_14490</name>
</gene>
<proteinExistence type="predicted"/>
<organism evidence="2 3">
    <name type="scientific">Dyella soli</name>
    <dbReference type="NCBI Taxonomy" id="522319"/>
    <lineage>
        <taxon>Bacteria</taxon>
        <taxon>Pseudomonadati</taxon>
        <taxon>Pseudomonadota</taxon>
        <taxon>Gammaproteobacteria</taxon>
        <taxon>Lysobacterales</taxon>
        <taxon>Rhodanobacteraceae</taxon>
        <taxon>Dyella</taxon>
    </lineage>
</organism>
<evidence type="ECO:0000313" key="3">
    <source>
        <dbReference type="Proteomes" id="UP000291822"/>
    </source>
</evidence>
<keyword evidence="3" id="KW-1185">Reference proteome</keyword>
<comment type="caution">
    <text evidence="2">The sequence shown here is derived from an EMBL/GenBank/DDBJ whole genome shotgun (WGS) entry which is preliminary data.</text>
</comment>
<protein>
    <submittedName>
        <fullName evidence="2">Uncharacterized protein</fullName>
    </submittedName>
</protein>
<sequence>MRWVKIIGLLVSGAVVGGLLSGYVVFEYTVRFGIAWNQWASSQYDERKASDALGTVAALNQLRVGNIDGARSVLEWRLNGEIPELAGMKKAGRDSAGSTAKAITAIREYRQANPWTSGNQELDKLTSNALGGVTNDHEQAH</sequence>